<gene>
    <name evidence="2" type="ORF">OXX778_LOCUS23050</name>
</gene>
<dbReference type="Gene3D" id="1.20.120.1960">
    <property type="entry name" value="QSOX sulfhydryl oxidase domain"/>
    <property type="match status" value="1"/>
</dbReference>
<dbReference type="OrthoDB" id="59470at2759"/>
<feature type="non-terminal residue" evidence="2">
    <location>
        <position position="1"/>
    </location>
</feature>
<name>A0A814SGX6_9BILA</name>
<comment type="caution">
    <text evidence="2">The sequence shown here is derived from an EMBL/GenBank/DDBJ whole genome shotgun (WGS) entry which is preliminary data.</text>
</comment>
<dbReference type="InterPro" id="IPR042568">
    <property type="entry name" value="QSOX_FAD-bd_sf"/>
</dbReference>
<evidence type="ECO:0000313" key="2">
    <source>
        <dbReference type="EMBL" id="CAF1144777.1"/>
    </source>
</evidence>
<evidence type="ECO:0000313" key="3">
    <source>
        <dbReference type="Proteomes" id="UP000663879"/>
    </source>
</evidence>
<reference evidence="2" key="1">
    <citation type="submission" date="2021-02" db="EMBL/GenBank/DDBJ databases">
        <authorList>
            <person name="Nowell W R."/>
        </authorList>
    </citation>
    <scope>NUCLEOTIDE SEQUENCE</scope>
    <source>
        <strain evidence="2">Ploen Becks lab</strain>
    </source>
</reference>
<dbReference type="Proteomes" id="UP000663879">
    <property type="component" value="Unassembled WGS sequence"/>
</dbReference>
<proteinExistence type="predicted"/>
<dbReference type="Pfam" id="PF18371">
    <property type="entry name" value="FAD_SOX"/>
    <property type="match status" value="1"/>
</dbReference>
<accession>A0A814SGX6</accession>
<sequence length="86" mass="9992">NDNISVLNNMENKIEIIDDKVDSLPEEKSQENSNKILMQDLEASLNVMLRSEISHSNLLNDEKLTSLKIWIKTLAKVIFILTYRYI</sequence>
<feature type="domain" description="Sulfhydryl oxidase flavin adenine dinucleotide (FAD) binding" evidence="1">
    <location>
        <begin position="32"/>
        <end position="77"/>
    </location>
</feature>
<evidence type="ECO:0000259" key="1">
    <source>
        <dbReference type="Pfam" id="PF18371"/>
    </source>
</evidence>
<protein>
    <recommendedName>
        <fullName evidence="1">Sulfhydryl oxidase flavin adenine dinucleotide (FAD) binding domain-containing protein</fullName>
    </recommendedName>
</protein>
<dbReference type="InterPro" id="IPR040986">
    <property type="entry name" value="QSOX_FAD-bd_dom"/>
</dbReference>
<dbReference type="EMBL" id="CAJNOC010010975">
    <property type="protein sequence ID" value="CAF1144777.1"/>
    <property type="molecule type" value="Genomic_DNA"/>
</dbReference>
<keyword evidence="3" id="KW-1185">Reference proteome</keyword>
<organism evidence="2 3">
    <name type="scientific">Brachionus calyciflorus</name>
    <dbReference type="NCBI Taxonomy" id="104777"/>
    <lineage>
        <taxon>Eukaryota</taxon>
        <taxon>Metazoa</taxon>
        <taxon>Spiralia</taxon>
        <taxon>Gnathifera</taxon>
        <taxon>Rotifera</taxon>
        <taxon>Eurotatoria</taxon>
        <taxon>Monogononta</taxon>
        <taxon>Pseudotrocha</taxon>
        <taxon>Ploima</taxon>
        <taxon>Brachionidae</taxon>
        <taxon>Brachionus</taxon>
    </lineage>
</organism>
<dbReference type="AlphaFoldDB" id="A0A814SGX6"/>